<evidence type="ECO:0000256" key="3">
    <source>
        <dbReference type="ARBA" id="ARBA00022712"/>
    </source>
</evidence>
<evidence type="ECO:0000313" key="12">
    <source>
        <dbReference type="Proteomes" id="UP000428333"/>
    </source>
</evidence>
<dbReference type="GO" id="GO:0052381">
    <property type="term" value="F:tRNA dimethylallyltransferase activity"/>
    <property type="evidence" value="ECO:0007669"/>
    <property type="project" value="TreeGrafter"/>
</dbReference>
<gene>
    <name evidence="11" type="ORF">C3L33_19543</name>
</gene>
<evidence type="ECO:0000256" key="9">
    <source>
        <dbReference type="ARBA" id="ARBA00055191"/>
    </source>
</evidence>
<dbReference type="Proteomes" id="UP000428333">
    <property type="component" value="Linkage Group LG12"/>
</dbReference>
<dbReference type="OrthoDB" id="775260at2759"/>
<dbReference type="InterPro" id="IPR039657">
    <property type="entry name" value="Dimethylallyltransferase"/>
</dbReference>
<reference evidence="11 12" key="1">
    <citation type="journal article" date="2019" name="Genome Biol. Evol.">
        <title>The Rhododendron genome and chromosomal organization provide insight into shared whole-genome duplications across the heath family (Ericaceae).</title>
        <authorList>
            <person name="Soza V.L."/>
            <person name="Lindsley D."/>
            <person name="Waalkes A."/>
            <person name="Ramage E."/>
            <person name="Patwardhan R.P."/>
            <person name="Burton J.N."/>
            <person name="Adey A."/>
            <person name="Kumar A."/>
            <person name="Qiu R."/>
            <person name="Shendure J."/>
            <person name="Hall B."/>
        </authorList>
    </citation>
    <scope>NUCLEOTIDE SEQUENCE [LARGE SCALE GENOMIC DNA]</scope>
    <source>
        <strain evidence="11">RSF 1966-606</strain>
    </source>
</reference>
<proteinExistence type="inferred from homology"/>
<keyword evidence="12" id="KW-1185">Reference proteome</keyword>
<dbReference type="GO" id="GO:0005524">
    <property type="term" value="F:ATP binding"/>
    <property type="evidence" value="ECO:0007669"/>
    <property type="project" value="UniProtKB-KW"/>
</dbReference>
<dbReference type="InterPro" id="IPR027417">
    <property type="entry name" value="P-loop_NTPase"/>
</dbReference>
<dbReference type="Gene3D" id="3.40.50.300">
    <property type="entry name" value="P-loop containing nucleotide triphosphate hydrolases"/>
    <property type="match status" value="1"/>
</dbReference>
<protein>
    <recommendedName>
        <fullName evidence="10">adenylate dimethylallyltransferase (ADP/ATP-dependent)</fullName>
        <ecNumber evidence="10">2.5.1.112</ecNumber>
    </recommendedName>
</protein>
<dbReference type="GO" id="GO:0006400">
    <property type="term" value="P:tRNA modification"/>
    <property type="evidence" value="ECO:0007669"/>
    <property type="project" value="TreeGrafter"/>
</dbReference>
<dbReference type="GO" id="GO:0009824">
    <property type="term" value="F:AMP dimethylallyltransferase activity"/>
    <property type="evidence" value="ECO:0007669"/>
    <property type="project" value="UniProtKB-ARBA"/>
</dbReference>
<evidence type="ECO:0000256" key="1">
    <source>
        <dbReference type="ARBA" id="ARBA00005842"/>
    </source>
</evidence>
<dbReference type="AlphaFoldDB" id="A0A6A4L079"/>
<evidence type="ECO:0000256" key="4">
    <source>
        <dbReference type="ARBA" id="ARBA00022741"/>
    </source>
</evidence>
<evidence type="ECO:0000256" key="6">
    <source>
        <dbReference type="ARBA" id="ARBA00022946"/>
    </source>
</evidence>
<evidence type="ECO:0000256" key="5">
    <source>
        <dbReference type="ARBA" id="ARBA00022840"/>
    </source>
</evidence>
<dbReference type="GO" id="GO:0052622">
    <property type="term" value="F:ATP/ADP dimethylallyltransferase activity"/>
    <property type="evidence" value="ECO:0007669"/>
    <property type="project" value="UniProtKB-EC"/>
</dbReference>
<evidence type="ECO:0000256" key="10">
    <source>
        <dbReference type="ARBA" id="ARBA00066838"/>
    </source>
</evidence>
<comment type="similarity">
    <text evidence="1">Belongs to the IPP transferase family.</text>
</comment>
<keyword evidence="5" id="KW-0067">ATP-binding</keyword>
<dbReference type="EMBL" id="QEFC01003412">
    <property type="protein sequence ID" value="KAE9448559.1"/>
    <property type="molecule type" value="Genomic_DNA"/>
</dbReference>
<keyword evidence="2" id="KW-0808">Transferase</keyword>
<dbReference type="EC" id="2.5.1.112" evidence="10"/>
<accession>A0A6A4L079</accession>
<comment type="function">
    <text evidence="9">Involved in cytokinin biosynthesis. Catalyzes the transfer of an isopentenyl group from dimethylallyl diphosphate (DMAPP) to ATP and ADP.</text>
</comment>
<evidence type="ECO:0000256" key="7">
    <source>
        <dbReference type="ARBA" id="ARBA00051744"/>
    </source>
</evidence>
<name>A0A6A4L079_9ERIC</name>
<evidence type="ECO:0000256" key="8">
    <source>
        <dbReference type="ARBA" id="ARBA00052386"/>
    </source>
</evidence>
<sequence length="281" mass="31644">MNFHSINSHAFNKKKVVFIMGATGTGKTRLSLDLAAHFPAEIINSDKIQVYKGLDIVTNKVSEMDRRGVAHHLLGEVDPETDFTARDFCLHALKAIDMIVRSGKVPIVIGGSNSYVEALVEDHFFKFKRQYDCCFLWADVVLPVLNSFVSKRVDEMVSAGLVEEVRGMFMPGADYTRGIRRAIGVPELDSYFRAEMTVKMDKKSKEALLRAAIDEIKTNTHKLVLSQSAKIQRLRKELGWLMHRLDVTPVFEKCGDEADREWEKVVLGPSLEIVGEFPNGN</sequence>
<comment type="caution">
    <text evidence="11">The sequence shown here is derived from an EMBL/GenBank/DDBJ whole genome shotgun (WGS) entry which is preliminary data.</text>
</comment>
<dbReference type="GO" id="GO:0009691">
    <property type="term" value="P:cytokinin biosynthetic process"/>
    <property type="evidence" value="ECO:0007669"/>
    <property type="project" value="UniProtKB-KW"/>
</dbReference>
<dbReference type="PANTHER" id="PTHR11088:SF59">
    <property type="entry name" value="ADENYLATE ISOPENTENYLTRANSFERASE"/>
    <property type="match status" value="1"/>
</dbReference>
<keyword evidence="6" id="KW-0809">Transit peptide</keyword>
<dbReference type="GO" id="GO:0005739">
    <property type="term" value="C:mitochondrion"/>
    <property type="evidence" value="ECO:0007669"/>
    <property type="project" value="TreeGrafter"/>
</dbReference>
<keyword evidence="4" id="KW-0547">Nucleotide-binding</keyword>
<dbReference type="Gene3D" id="1.10.287.890">
    <property type="entry name" value="Crystal structure of tRNA isopentenylpyrophosphate transferase (bh2366) domain"/>
    <property type="match status" value="1"/>
</dbReference>
<organism evidence="11 12">
    <name type="scientific">Rhododendron williamsianum</name>
    <dbReference type="NCBI Taxonomy" id="262921"/>
    <lineage>
        <taxon>Eukaryota</taxon>
        <taxon>Viridiplantae</taxon>
        <taxon>Streptophyta</taxon>
        <taxon>Embryophyta</taxon>
        <taxon>Tracheophyta</taxon>
        <taxon>Spermatophyta</taxon>
        <taxon>Magnoliopsida</taxon>
        <taxon>eudicotyledons</taxon>
        <taxon>Gunneridae</taxon>
        <taxon>Pentapetalae</taxon>
        <taxon>asterids</taxon>
        <taxon>Ericales</taxon>
        <taxon>Ericaceae</taxon>
        <taxon>Ericoideae</taxon>
        <taxon>Rhodoreae</taxon>
        <taxon>Rhododendron</taxon>
    </lineage>
</organism>
<evidence type="ECO:0000256" key="2">
    <source>
        <dbReference type="ARBA" id="ARBA00022679"/>
    </source>
</evidence>
<dbReference type="FunFam" id="1.10.287.890:FF:000002">
    <property type="entry name" value="Adenylate isopentenyltransferase 5, chloroplastic"/>
    <property type="match status" value="1"/>
</dbReference>
<evidence type="ECO:0000313" key="11">
    <source>
        <dbReference type="EMBL" id="KAE9448559.1"/>
    </source>
</evidence>
<dbReference type="SUPFAM" id="SSF52540">
    <property type="entry name" value="P-loop containing nucleoside triphosphate hydrolases"/>
    <property type="match status" value="1"/>
</dbReference>
<comment type="catalytic activity">
    <reaction evidence="7">
        <text>dimethylallyl diphosphate + ATP = N(6)-(dimethylallyl)adenosine 5'-triphosphate + diphosphate</text>
        <dbReference type="Rhea" id="RHEA:36331"/>
        <dbReference type="ChEBI" id="CHEBI:30616"/>
        <dbReference type="ChEBI" id="CHEBI:33019"/>
        <dbReference type="ChEBI" id="CHEBI:57623"/>
        <dbReference type="ChEBI" id="CHEBI:73532"/>
        <dbReference type="EC" id="2.5.1.112"/>
    </reaction>
</comment>
<dbReference type="Pfam" id="PF01715">
    <property type="entry name" value="IPPT"/>
    <property type="match status" value="2"/>
</dbReference>
<feature type="non-terminal residue" evidence="11">
    <location>
        <position position="1"/>
    </location>
</feature>
<comment type="catalytic activity">
    <reaction evidence="8">
        <text>dimethylallyl diphosphate + ADP = N(6)-(dimethylallyl)adenosine 5'-diphosphate + diphosphate</text>
        <dbReference type="Rhea" id="RHEA:36327"/>
        <dbReference type="ChEBI" id="CHEBI:33019"/>
        <dbReference type="ChEBI" id="CHEBI:57623"/>
        <dbReference type="ChEBI" id="CHEBI:73533"/>
        <dbReference type="ChEBI" id="CHEBI:456216"/>
        <dbReference type="EC" id="2.5.1.112"/>
    </reaction>
</comment>
<dbReference type="PANTHER" id="PTHR11088">
    <property type="entry name" value="TRNA DIMETHYLALLYLTRANSFERASE"/>
    <property type="match status" value="1"/>
</dbReference>
<keyword evidence="3" id="KW-0203">Cytokinin biosynthesis</keyword>